<evidence type="ECO:0000313" key="6">
    <source>
        <dbReference type="Proteomes" id="UP000617628"/>
    </source>
</evidence>
<dbReference type="PANTHER" id="PTHR30146:SF109">
    <property type="entry name" value="HTH-TYPE TRANSCRIPTIONAL REGULATOR GALS"/>
    <property type="match status" value="1"/>
</dbReference>
<dbReference type="CDD" id="cd01392">
    <property type="entry name" value="HTH_LacI"/>
    <property type="match status" value="1"/>
</dbReference>
<sequence>MTKSQSATPTIRDIAKLAKVHYSTVSLALNNNPRIPLATRNHIQEIAASLGYSKNSALSALSNCRHETESQQAPQLLVVSNRETYHEFKRLKHNQLILSGISHQAKLLGYDSDLVIVGNQADSIDTLKAKAFSKEVSGIILASLHPPFPSLFSGHSNIRLVKIDSAFIKGPGMQISCDNQQGVRLALRRLAKIGYSKIGLATGRYDDLSTYGHHYGGYKIGMSENGLPEYPIHMMEESDTDEVATDKLERWIREHKFDAVISNWNSIPVYLHKSGFAQEHEFAFCSLSLRSKEIPYAGIVQNHHRLGEQAVNVIAGSMITEQSQESMFIEGFWKDGDLYPHLGDIDWHNFE</sequence>
<dbReference type="SMART" id="SM00354">
    <property type="entry name" value="HTH_LACI"/>
    <property type="match status" value="1"/>
</dbReference>
<protein>
    <submittedName>
        <fullName evidence="5">LacI family DNA-binding transcriptional regulator</fullName>
    </submittedName>
</protein>
<dbReference type="RefSeq" id="WP_200357939.1">
    <property type="nucleotide sequence ID" value="NZ_JAENIL010000056.1"/>
</dbReference>
<dbReference type="InterPro" id="IPR001761">
    <property type="entry name" value="Peripla_BP/Lac1_sug-bd_dom"/>
</dbReference>
<dbReference type="SUPFAM" id="SSF53822">
    <property type="entry name" value="Periplasmic binding protein-like I"/>
    <property type="match status" value="1"/>
</dbReference>
<dbReference type="InterPro" id="IPR028082">
    <property type="entry name" value="Peripla_BP_I"/>
</dbReference>
<evidence type="ECO:0000259" key="4">
    <source>
        <dbReference type="PROSITE" id="PS50932"/>
    </source>
</evidence>
<name>A0A934VT56_9BACT</name>
<organism evidence="5 6">
    <name type="scientific">Pelagicoccus mobilis</name>
    <dbReference type="NCBI Taxonomy" id="415221"/>
    <lineage>
        <taxon>Bacteria</taxon>
        <taxon>Pseudomonadati</taxon>
        <taxon>Verrucomicrobiota</taxon>
        <taxon>Opitutia</taxon>
        <taxon>Puniceicoccales</taxon>
        <taxon>Pelagicoccaceae</taxon>
        <taxon>Pelagicoccus</taxon>
    </lineage>
</organism>
<dbReference type="Pfam" id="PF00532">
    <property type="entry name" value="Peripla_BP_1"/>
    <property type="match status" value="1"/>
</dbReference>
<dbReference type="InterPro" id="IPR000843">
    <property type="entry name" value="HTH_LacI"/>
</dbReference>
<dbReference type="Pfam" id="PF00356">
    <property type="entry name" value="LacI"/>
    <property type="match status" value="1"/>
</dbReference>
<dbReference type="PROSITE" id="PS50932">
    <property type="entry name" value="HTH_LACI_2"/>
    <property type="match status" value="1"/>
</dbReference>
<keyword evidence="6" id="KW-1185">Reference proteome</keyword>
<dbReference type="GO" id="GO:0003700">
    <property type="term" value="F:DNA-binding transcription factor activity"/>
    <property type="evidence" value="ECO:0007669"/>
    <property type="project" value="TreeGrafter"/>
</dbReference>
<dbReference type="SUPFAM" id="SSF47413">
    <property type="entry name" value="lambda repressor-like DNA-binding domains"/>
    <property type="match status" value="1"/>
</dbReference>
<feature type="domain" description="HTH lacI-type" evidence="4">
    <location>
        <begin position="9"/>
        <end position="63"/>
    </location>
</feature>
<dbReference type="EMBL" id="JAENIL010000056">
    <property type="protein sequence ID" value="MBK1879725.1"/>
    <property type="molecule type" value="Genomic_DNA"/>
</dbReference>
<comment type="caution">
    <text evidence="5">The sequence shown here is derived from an EMBL/GenBank/DDBJ whole genome shotgun (WGS) entry which is preliminary data.</text>
</comment>
<reference evidence="5" key="1">
    <citation type="submission" date="2021-01" db="EMBL/GenBank/DDBJ databases">
        <title>Modified the classification status of verrucomicrobia.</title>
        <authorList>
            <person name="Feng X."/>
        </authorList>
    </citation>
    <scope>NUCLEOTIDE SEQUENCE</scope>
    <source>
        <strain evidence="5">KCTC 13126</strain>
    </source>
</reference>
<evidence type="ECO:0000256" key="2">
    <source>
        <dbReference type="ARBA" id="ARBA00023125"/>
    </source>
</evidence>
<evidence type="ECO:0000256" key="3">
    <source>
        <dbReference type="ARBA" id="ARBA00023163"/>
    </source>
</evidence>
<dbReference type="GO" id="GO:0000976">
    <property type="term" value="F:transcription cis-regulatory region binding"/>
    <property type="evidence" value="ECO:0007669"/>
    <property type="project" value="TreeGrafter"/>
</dbReference>
<keyword evidence="2 5" id="KW-0238">DNA-binding</keyword>
<evidence type="ECO:0000313" key="5">
    <source>
        <dbReference type="EMBL" id="MBK1879725.1"/>
    </source>
</evidence>
<keyword evidence="1" id="KW-0805">Transcription regulation</keyword>
<dbReference type="AlphaFoldDB" id="A0A934VT56"/>
<dbReference type="Gene3D" id="1.10.260.40">
    <property type="entry name" value="lambda repressor-like DNA-binding domains"/>
    <property type="match status" value="1"/>
</dbReference>
<dbReference type="PANTHER" id="PTHR30146">
    <property type="entry name" value="LACI-RELATED TRANSCRIPTIONAL REPRESSOR"/>
    <property type="match status" value="1"/>
</dbReference>
<gene>
    <name evidence="5" type="ORF">JIN87_22760</name>
</gene>
<evidence type="ECO:0000256" key="1">
    <source>
        <dbReference type="ARBA" id="ARBA00023015"/>
    </source>
</evidence>
<accession>A0A934VT56</accession>
<dbReference type="Gene3D" id="3.40.50.2300">
    <property type="match status" value="2"/>
</dbReference>
<proteinExistence type="predicted"/>
<dbReference type="InterPro" id="IPR010982">
    <property type="entry name" value="Lambda_DNA-bd_dom_sf"/>
</dbReference>
<dbReference type="Proteomes" id="UP000617628">
    <property type="component" value="Unassembled WGS sequence"/>
</dbReference>
<keyword evidence="3" id="KW-0804">Transcription</keyword>